<keyword evidence="6" id="KW-0732">Signal</keyword>
<dbReference type="Proteomes" id="UP000032180">
    <property type="component" value="Chromosome 8"/>
</dbReference>
<reference evidence="8" key="3">
    <citation type="submission" date="2015-04" db="UniProtKB">
        <authorList>
            <consortium name="EnsemblPlants"/>
        </authorList>
    </citation>
    <scope>IDENTIFICATION</scope>
</reference>
<reference evidence="8 9" key="1">
    <citation type="submission" date="2012-08" db="EMBL/GenBank/DDBJ databases">
        <title>Oryza genome evolution.</title>
        <authorList>
            <person name="Wing R.A."/>
        </authorList>
    </citation>
    <scope>NUCLEOTIDE SEQUENCE</scope>
</reference>
<dbReference type="CDD" id="cd03124">
    <property type="entry name" value="alpha_CA_prokaryotic_like"/>
    <property type="match status" value="1"/>
</dbReference>
<evidence type="ECO:0000256" key="5">
    <source>
        <dbReference type="ARBA" id="ARBA00023239"/>
    </source>
</evidence>
<dbReference type="GO" id="GO:0004089">
    <property type="term" value="F:carbonate dehydratase activity"/>
    <property type="evidence" value="ECO:0007669"/>
    <property type="project" value="UniProtKB-UniRule"/>
</dbReference>
<dbReference type="EC" id="4.2.1.1" evidence="2 6"/>
<proteinExistence type="inferred from homology"/>
<dbReference type="SMART" id="SM01057">
    <property type="entry name" value="Carb_anhydrase"/>
    <property type="match status" value="1"/>
</dbReference>
<dbReference type="AlphaFoldDB" id="A0A0D9X8S5"/>
<dbReference type="eggNOG" id="KOG0382">
    <property type="taxonomic scope" value="Eukaryota"/>
</dbReference>
<dbReference type="PANTHER" id="PTHR18952:SF253">
    <property type="entry name" value="OS08G0470200 PROTEIN"/>
    <property type="match status" value="1"/>
</dbReference>
<evidence type="ECO:0000313" key="8">
    <source>
        <dbReference type="EnsemblPlants" id="LPERR08G14660.1"/>
    </source>
</evidence>
<dbReference type="InterPro" id="IPR036398">
    <property type="entry name" value="CA_dom_sf"/>
</dbReference>
<keyword evidence="5 6" id="KW-0456">Lyase</keyword>
<keyword evidence="9" id="KW-1185">Reference proteome</keyword>
<dbReference type="Gene3D" id="3.10.200.10">
    <property type="entry name" value="Alpha carbonic anhydrase"/>
    <property type="match status" value="1"/>
</dbReference>
<dbReference type="InterPro" id="IPR023561">
    <property type="entry name" value="Carbonic_anhydrase_a-class"/>
</dbReference>
<dbReference type="PROSITE" id="PS51144">
    <property type="entry name" value="ALPHA_CA_2"/>
    <property type="match status" value="1"/>
</dbReference>
<dbReference type="HOGENOM" id="CLU_039326_0_0_1"/>
<evidence type="ECO:0000256" key="6">
    <source>
        <dbReference type="RuleBase" id="RU367011"/>
    </source>
</evidence>
<feature type="domain" description="Alpha-carbonic anhydrase" evidence="7">
    <location>
        <begin position="32"/>
        <end position="270"/>
    </location>
</feature>
<dbReference type="Gramene" id="LPERR08G14660.1">
    <property type="protein sequence ID" value="LPERR08G14660.1"/>
    <property type="gene ID" value="LPERR08G14660"/>
</dbReference>
<evidence type="ECO:0000256" key="3">
    <source>
        <dbReference type="ARBA" id="ARBA00022723"/>
    </source>
</evidence>
<dbReference type="PROSITE" id="PS00162">
    <property type="entry name" value="ALPHA_CA_1"/>
    <property type="match status" value="1"/>
</dbReference>
<evidence type="ECO:0000256" key="4">
    <source>
        <dbReference type="ARBA" id="ARBA00022833"/>
    </source>
</evidence>
<evidence type="ECO:0000313" key="9">
    <source>
        <dbReference type="Proteomes" id="UP000032180"/>
    </source>
</evidence>
<feature type="signal peptide" evidence="6">
    <location>
        <begin position="1"/>
        <end position="25"/>
    </location>
</feature>
<protein>
    <recommendedName>
        <fullName evidence="2 6">Carbonic anhydrase</fullName>
        <ecNumber evidence="2 6">4.2.1.1</ecNumber>
    </recommendedName>
</protein>
<keyword evidence="4 6" id="KW-0862">Zinc</keyword>
<evidence type="ECO:0000259" key="7">
    <source>
        <dbReference type="PROSITE" id="PS51144"/>
    </source>
</evidence>
<organism evidence="8 9">
    <name type="scientific">Leersia perrieri</name>
    <dbReference type="NCBI Taxonomy" id="77586"/>
    <lineage>
        <taxon>Eukaryota</taxon>
        <taxon>Viridiplantae</taxon>
        <taxon>Streptophyta</taxon>
        <taxon>Embryophyta</taxon>
        <taxon>Tracheophyta</taxon>
        <taxon>Spermatophyta</taxon>
        <taxon>Magnoliopsida</taxon>
        <taxon>Liliopsida</taxon>
        <taxon>Poales</taxon>
        <taxon>Poaceae</taxon>
        <taxon>BOP clade</taxon>
        <taxon>Oryzoideae</taxon>
        <taxon>Oryzeae</taxon>
        <taxon>Oryzinae</taxon>
        <taxon>Leersia</taxon>
    </lineage>
</organism>
<reference evidence="9" key="2">
    <citation type="submission" date="2013-12" db="EMBL/GenBank/DDBJ databases">
        <authorList>
            <person name="Yu Y."/>
            <person name="Lee S."/>
            <person name="de Baynast K."/>
            <person name="Wissotski M."/>
            <person name="Liu L."/>
            <person name="Talag J."/>
            <person name="Goicoechea J."/>
            <person name="Angelova A."/>
            <person name="Jetty R."/>
            <person name="Kudrna D."/>
            <person name="Golser W."/>
            <person name="Rivera L."/>
            <person name="Zhang J."/>
            <person name="Wing R."/>
        </authorList>
    </citation>
    <scope>NUCLEOTIDE SEQUENCE</scope>
</reference>
<dbReference type="PANTHER" id="PTHR18952">
    <property type="entry name" value="CARBONIC ANHYDRASE"/>
    <property type="match status" value="1"/>
</dbReference>
<sequence length="274" mass="30740">MARLLLLGAAAVVLLLLSAAPAAIAQETKNHPEFGYIPGSPNGPEKWSTLNRPYWDACNNKSKDAEQSPIDLTNERVKLMRNLGNLDYSYRPTNANITNLGYEIEVEFTANPGRLVTSGKTYQLKQLHWHSPSEHTVDGRRYDLELHLVHQDSKKINAVIGILYVIGNPDPFIRTLEPSIKKIANRKGKSEPIGMVDPSLAKSKDPVYYRYNGSLTTPPCTEGVIWTVFKMTQTVAKYQLDLLRDAVADGYENNARPLQNLNKRNINIFKPDPL</sequence>
<dbReference type="InterPro" id="IPR018338">
    <property type="entry name" value="Carbonic_anhydrase_a-class_CS"/>
</dbReference>
<dbReference type="STRING" id="77586.A0A0D9X8S5"/>
<comment type="similarity">
    <text evidence="6">Belongs to the alpha-carbonic anhydrase family.</text>
</comment>
<comment type="function">
    <text evidence="6">Reversible hydration of carbon dioxide.</text>
</comment>
<comment type="catalytic activity">
    <reaction evidence="6">
        <text>hydrogencarbonate + H(+) = CO2 + H2O</text>
        <dbReference type="Rhea" id="RHEA:10748"/>
        <dbReference type="ChEBI" id="CHEBI:15377"/>
        <dbReference type="ChEBI" id="CHEBI:15378"/>
        <dbReference type="ChEBI" id="CHEBI:16526"/>
        <dbReference type="ChEBI" id="CHEBI:17544"/>
        <dbReference type="EC" id="4.2.1.1"/>
    </reaction>
</comment>
<comment type="cofactor">
    <cofactor evidence="1 6">
        <name>Zn(2+)</name>
        <dbReference type="ChEBI" id="CHEBI:29105"/>
    </cofactor>
</comment>
<name>A0A0D9X8S5_9ORYZ</name>
<evidence type="ECO:0000256" key="2">
    <source>
        <dbReference type="ARBA" id="ARBA00012925"/>
    </source>
</evidence>
<feature type="chain" id="PRO_5025073630" description="Carbonic anhydrase" evidence="6">
    <location>
        <begin position="26"/>
        <end position="274"/>
    </location>
</feature>
<dbReference type="GO" id="GO:0006730">
    <property type="term" value="P:one-carbon metabolic process"/>
    <property type="evidence" value="ECO:0007669"/>
    <property type="project" value="TreeGrafter"/>
</dbReference>
<dbReference type="Pfam" id="PF00194">
    <property type="entry name" value="Carb_anhydrase"/>
    <property type="match status" value="1"/>
</dbReference>
<keyword evidence="3 6" id="KW-0479">Metal-binding</keyword>
<accession>A0A0D9X8S5</accession>
<evidence type="ECO:0000256" key="1">
    <source>
        <dbReference type="ARBA" id="ARBA00001947"/>
    </source>
</evidence>
<dbReference type="InterPro" id="IPR041891">
    <property type="entry name" value="Alpha_CA_prokaryot-like"/>
</dbReference>
<dbReference type="EnsemblPlants" id="LPERR08G14660.1">
    <property type="protein sequence ID" value="LPERR08G14660.1"/>
    <property type="gene ID" value="LPERR08G14660"/>
</dbReference>
<dbReference type="GO" id="GO:0008270">
    <property type="term" value="F:zinc ion binding"/>
    <property type="evidence" value="ECO:0007669"/>
    <property type="project" value="UniProtKB-UniRule"/>
</dbReference>
<dbReference type="SUPFAM" id="SSF51069">
    <property type="entry name" value="Carbonic anhydrase"/>
    <property type="match status" value="1"/>
</dbReference>
<dbReference type="InterPro" id="IPR001148">
    <property type="entry name" value="CA_dom"/>
</dbReference>